<sequence>MRLAARRHHPCAAVGRAPIDRDEAVLPSEIARHGRGTVQPPLRFVKVAEHSVPVPIAPVNAVLGEGPVWVEREQALWWVDIKGPAVFRWSEADGVERWTPPLRIGSLGPAEQGGFVAGTERGFFRADPRAGLYEAIADPEALMADNRFNDGKLDRAGRFWAGTMDDREEQAQGSLYRLDPDLVWHLVDDGYMVTNGPAFSSDGRTMYHTDSAKRLIYAFDLDADGGVSNRRGFASFREEHGHPDGMTVDAEGCLWVAFWNGWCLRRLSPNGEVLQVVDMPVERPTSCAFGGHALDRLFITSARIGLNENALAVQPLAGALFMLEAGVRGIADRPFG</sequence>
<dbReference type="Proteomes" id="UP000441389">
    <property type="component" value="Unassembled WGS sequence"/>
</dbReference>
<dbReference type="GO" id="GO:0005509">
    <property type="term" value="F:calcium ion binding"/>
    <property type="evidence" value="ECO:0007669"/>
    <property type="project" value="TreeGrafter"/>
</dbReference>
<dbReference type="GO" id="GO:0019853">
    <property type="term" value="P:L-ascorbic acid biosynthetic process"/>
    <property type="evidence" value="ECO:0007669"/>
    <property type="project" value="TreeGrafter"/>
</dbReference>
<comment type="caution">
    <text evidence="5">The sequence shown here is derived from an EMBL/GenBank/DDBJ whole genome shotgun (WGS) entry which is preliminary data.</text>
</comment>
<feature type="binding site" evidence="3">
    <location>
        <position position="65"/>
    </location>
    <ligand>
        <name>a divalent metal cation</name>
        <dbReference type="ChEBI" id="CHEBI:60240"/>
    </ligand>
</feature>
<evidence type="ECO:0000313" key="6">
    <source>
        <dbReference type="Proteomes" id="UP000441389"/>
    </source>
</evidence>
<evidence type="ECO:0000259" key="4">
    <source>
        <dbReference type="Pfam" id="PF08450"/>
    </source>
</evidence>
<evidence type="ECO:0000256" key="3">
    <source>
        <dbReference type="PIRSR" id="PIRSR605511-2"/>
    </source>
</evidence>
<dbReference type="AlphaFoldDB" id="A0A6I4J459"/>
<feature type="binding site" evidence="3">
    <location>
        <position position="149"/>
    </location>
    <ligand>
        <name>substrate</name>
    </ligand>
</feature>
<dbReference type="PANTHER" id="PTHR10907:SF47">
    <property type="entry name" value="REGUCALCIN"/>
    <property type="match status" value="1"/>
</dbReference>
<proteinExistence type="inferred from homology"/>
<dbReference type="GO" id="GO:0004341">
    <property type="term" value="F:gluconolactonase activity"/>
    <property type="evidence" value="ECO:0007669"/>
    <property type="project" value="TreeGrafter"/>
</dbReference>
<keyword evidence="3" id="KW-0479">Metal-binding</keyword>
<dbReference type="SUPFAM" id="SSF63829">
    <property type="entry name" value="Calcium-dependent phosphotriesterase"/>
    <property type="match status" value="1"/>
</dbReference>
<dbReference type="Pfam" id="PF08450">
    <property type="entry name" value="SGL"/>
    <property type="match status" value="1"/>
</dbReference>
<accession>A0A6I4J459</accession>
<protein>
    <submittedName>
        <fullName evidence="5">SMP-30/gluconolactonase/LRE family protein</fullName>
    </submittedName>
</protein>
<reference evidence="5 6" key="1">
    <citation type="submission" date="2019-12" db="EMBL/GenBank/DDBJ databases">
        <authorList>
            <person name="Huq M.A."/>
        </authorList>
    </citation>
    <scope>NUCLEOTIDE SEQUENCE [LARGE SCALE GENOMIC DNA]</scope>
    <source>
        <strain evidence="5 6">MAH-20</strain>
    </source>
</reference>
<dbReference type="EMBL" id="WQMS01000009">
    <property type="protein sequence ID" value="MVO78061.1"/>
    <property type="molecule type" value="Genomic_DNA"/>
</dbReference>
<keyword evidence="3" id="KW-0862">Zinc</keyword>
<gene>
    <name evidence="5" type="ORF">GON01_08950</name>
</gene>
<feature type="binding site" evidence="3">
    <location>
        <position position="147"/>
    </location>
    <ligand>
        <name>substrate</name>
    </ligand>
</feature>
<feature type="domain" description="SMP-30/Gluconolactonase/LRE-like region" evidence="4">
    <location>
        <begin position="63"/>
        <end position="303"/>
    </location>
</feature>
<evidence type="ECO:0000256" key="2">
    <source>
        <dbReference type="PIRSR" id="PIRSR605511-1"/>
    </source>
</evidence>
<feature type="binding site" evidence="3">
    <location>
        <position position="195"/>
    </location>
    <ligand>
        <name>a divalent metal cation</name>
        <dbReference type="ChEBI" id="CHEBI:60240"/>
    </ligand>
</feature>
<dbReference type="Gene3D" id="2.120.10.30">
    <property type="entry name" value="TolB, C-terminal domain"/>
    <property type="match status" value="1"/>
</dbReference>
<dbReference type="PANTHER" id="PTHR10907">
    <property type="entry name" value="REGUCALCIN"/>
    <property type="match status" value="1"/>
</dbReference>
<evidence type="ECO:0000256" key="1">
    <source>
        <dbReference type="ARBA" id="ARBA00008853"/>
    </source>
</evidence>
<comment type="similarity">
    <text evidence="1">Belongs to the SMP-30/CGR1 family.</text>
</comment>
<evidence type="ECO:0000313" key="5">
    <source>
        <dbReference type="EMBL" id="MVO78061.1"/>
    </source>
</evidence>
<feature type="active site" description="Proton donor/acceptor" evidence="2">
    <location>
        <position position="244"/>
    </location>
</feature>
<dbReference type="InterPro" id="IPR011042">
    <property type="entry name" value="6-blade_b-propeller_TolB-like"/>
</dbReference>
<feature type="binding site" evidence="3">
    <location>
        <position position="244"/>
    </location>
    <ligand>
        <name>a divalent metal cation</name>
        <dbReference type="ChEBI" id="CHEBI:60240"/>
    </ligand>
</feature>
<keyword evidence="6" id="KW-1185">Reference proteome</keyword>
<dbReference type="InterPro" id="IPR005511">
    <property type="entry name" value="SMP-30"/>
</dbReference>
<dbReference type="PRINTS" id="PR01790">
    <property type="entry name" value="SMP30FAMILY"/>
</dbReference>
<name>A0A6I4J459_9SPHN</name>
<dbReference type="InterPro" id="IPR013658">
    <property type="entry name" value="SGL"/>
</dbReference>
<organism evidence="5 6">
    <name type="scientific">Sphingomonas horti</name>
    <dbReference type="NCBI Taxonomy" id="2682842"/>
    <lineage>
        <taxon>Bacteria</taxon>
        <taxon>Pseudomonadati</taxon>
        <taxon>Pseudomonadota</taxon>
        <taxon>Alphaproteobacteria</taxon>
        <taxon>Sphingomonadales</taxon>
        <taxon>Sphingomonadaceae</taxon>
        <taxon>Sphingomonas</taxon>
    </lineage>
</organism>
<comment type="cofactor">
    <cofactor evidence="3">
        <name>Zn(2+)</name>
        <dbReference type="ChEBI" id="CHEBI:29105"/>
    </cofactor>
    <text evidence="3">Binds 1 divalent metal cation per subunit.</text>
</comment>